<evidence type="ECO:0000313" key="2">
    <source>
        <dbReference type="EMBL" id="RAU21090.1"/>
    </source>
</evidence>
<sequence>MSIRIKDWAKFQHFKDRRPPWIKLYRDILDDPEWFALDPEASKALVMLWLIASETDGYLPDIKKISFRLRISDEKAKSLILALSHWLEHDDITVISPRYQDDAPEGETERETEKEREGEDGVPPALPQIGKKGSRFPDGACLTVEQRDFASREGIADPDREWAKFGDYWRSQPGAKGVKLDWPATWRNWVRRSSEDSKPRHQSNSYAAGML</sequence>
<organism evidence="2 3">
    <name type="scientific">Paramagnetospirillum kuznetsovii</name>
    <dbReference type="NCBI Taxonomy" id="2053833"/>
    <lineage>
        <taxon>Bacteria</taxon>
        <taxon>Pseudomonadati</taxon>
        <taxon>Pseudomonadota</taxon>
        <taxon>Alphaproteobacteria</taxon>
        <taxon>Rhodospirillales</taxon>
        <taxon>Magnetospirillaceae</taxon>
        <taxon>Paramagnetospirillum</taxon>
    </lineage>
</organism>
<name>A0A364NVS2_9PROT</name>
<feature type="region of interest" description="Disordered" evidence="1">
    <location>
        <begin position="97"/>
        <end position="130"/>
    </location>
</feature>
<evidence type="ECO:0008006" key="4">
    <source>
        <dbReference type="Google" id="ProtNLM"/>
    </source>
</evidence>
<dbReference type="Proteomes" id="UP000251075">
    <property type="component" value="Unassembled WGS sequence"/>
</dbReference>
<feature type="region of interest" description="Disordered" evidence="1">
    <location>
        <begin position="192"/>
        <end position="211"/>
    </location>
</feature>
<dbReference type="AlphaFoldDB" id="A0A364NVS2"/>
<protein>
    <recommendedName>
        <fullName evidence="4">DnaT DNA-binding domain-containing protein</fullName>
    </recommendedName>
</protein>
<accession>A0A364NVS2</accession>
<evidence type="ECO:0000313" key="3">
    <source>
        <dbReference type="Proteomes" id="UP000251075"/>
    </source>
</evidence>
<feature type="compositionally biased region" description="Polar residues" evidence="1">
    <location>
        <begin position="202"/>
        <end position="211"/>
    </location>
</feature>
<dbReference type="OrthoDB" id="7211084at2"/>
<gene>
    <name evidence="2" type="ORF">CU669_15155</name>
</gene>
<keyword evidence="3" id="KW-1185">Reference proteome</keyword>
<evidence type="ECO:0000256" key="1">
    <source>
        <dbReference type="SAM" id="MobiDB-lite"/>
    </source>
</evidence>
<dbReference type="RefSeq" id="WP_112146187.1">
    <property type="nucleotide sequence ID" value="NZ_PGTO01000013.1"/>
</dbReference>
<feature type="compositionally biased region" description="Basic and acidic residues" evidence="1">
    <location>
        <begin position="107"/>
        <end position="119"/>
    </location>
</feature>
<dbReference type="EMBL" id="PGTO01000013">
    <property type="protein sequence ID" value="RAU21090.1"/>
    <property type="molecule type" value="Genomic_DNA"/>
</dbReference>
<reference evidence="2 3" key="1">
    <citation type="submission" date="2017-11" db="EMBL/GenBank/DDBJ databases">
        <title>Draft genome sequence of magnetotactic bacterium Magnetospirillum kuznetsovii LBB-42.</title>
        <authorList>
            <person name="Grouzdev D.S."/>
            <person name="Rysina M.S."/>
            <person name="Baslerov R.V."/>
            <person name="Koziaeva V."/>
        </authorList>
    </citation>
    <scope>NUCLEOTIDE SEQUENCE [LARGE SCALE GENOMIC DNA]</scope>
    <source>
        <strain evidence="2 3">LBB-42</strain>
    </source>
</reference>
<comment type="caution">
    <text evidence="2">The sequence shown here is derived from an EMBL/GenBank/DDBJ whole genome shotgun (WGS) entry which is preliminary data.</text>
</comment>
<proteinExistence type="predicted"/>